<feature type="region of interest" description="Disordered" evidence="1">
    <location>
        <begin position="11"/>
        <end position="34"/>
    </location>
</feature>
<comment type="caution">
    <text evidence="3">The sequence shown here is derived from an EMBL/GenBank/DDBJ whole genome shotgun (WGS) entry which is preliminary data.</text>
</comment>
<feature type="domain" description="Retrovirus-related Pol polyprotein from transposon TNT 1-94-like beta-barrel" evidence="2">
    <location>
        <begin position="208"/>
        <end position="288"/>
    </location>
</feature>
<reference evidence="3 4" key="1">
    <citation type="journal article" date="2014" name="Am. J. Bot.">
        <title>Genome assembly and annotation for red clover (Trifolium pratense; Fabaceae).</title>
        <authorList>
            <person name="Istvanek J."/>
            <person name="Jaros M."/>
            <person name="Krenek A."/>
            <person name="Repkova J."/>
        </authorList>
    </citation>
    <scope>NUCLEOTIDE SEQUENCE [LARGE SCALE GENOMIC DNA]</scope>
    <source>
        <strain evidence="4">cv. Tatra</strain>
        <tissue evidence="3">Young leaves</tissue>
    </source>
</reference>
<dbReference type="Proteomes" id="UP000236291">
    <property type="component" value="Unassembled WGS sequence"/>
</dbReference>
<dbReference type="ExpressionAtlas" id="A0A2K3M8S6">
    <property type="expression patterns" value="baseline"/>
</dbReference>
<dbReference type="EMBL" id="ASHM01053229">
    <property type="protein sequence ID" value="PNX87194.1"/>
    <property type="molecule type" value="Genomic_DNA"/>
</dbReference>
<evidence type="ECO:0000256" key="1">
    <source>
        <dbReference type="SAM" id="MobiDB-lite"/>
    </source>
</evidence>
<evidence type="ECO:0000259" key="2">
    <source>
        <dbReference type="Pfam" id="PF22936"/>
    </source>
</evidence>
<dbReference type="InterPro" id="IPR054722">
    <property type="entry name" value="PolX-like_BBD"/>
</dbReference>
<proteinExistence type="predicted"/>
<gene>
    <name evidence="3" type="ORF">L195_g043280</name>
</gene>
<organism evidence="3 4">
    <name type="scientific">Trifolium pratense</name>
    <name type="common">Red clover</name>
    <dbReference type="NCBI Taxonomy" id="57577"/>
    <lineage>
        <taxon>Eukaryota</taxon>
        <taxon>Viridiplantae</taxon>
        <taxon>Streptophyta</taxon>
        <taxon>Embryophyta</taxon>
        <taxon>Tracheophyta</taxon>
        <taxon>Spermatophyta</taxon>
        <taxon>Magnoliopsida</taxon>
        <taxon>eudicotyledons</taxon>
        <taxon>Gunneridae</taxon>
        <taxon>Pentapetalae</taxon>
        <taxon>rosids</taxon>
        <taxon>fabids</taxon>
        <taxon>Fabales</taxon>
        <taxon>Fabaceae</taxon>
        <taxon>Papilionoideae</taxon>
        <taxon>50 kb inversion clade</taxon>
        <taxon>NPAAA clade</taxon>
        <taxon>Hologalegina</taxon>
        <taxon>IRL clade</taxon>
        <taxon>Trifolieae</taxon>
        <taxon>Trifolium</taxon>
    </lineage>
</organism>
<evidence type="ECO:0000313" key="4">
    <source>
        <dbReference type="Proteomes" id="UP000236291"/>
    </source>
</evidence>
<dbReference type="PANTHER" id="PTHR47592:SF31">
    <property type="entry name" value="ZINC FINGER, CCHC-TYPE-RELATED"/>
    <property type="match status" value="1"/>
</dbReference>
<dbReference type="Pfam" id="PF22936">
    <property type="entry name" value="Pol_BBD"/>
    <property type="match status" value="1"/>
</dbReference>
<feature type="non-terminal residue" evidence="3">
    <location>
        <position position="1"/>
    </location>
</feature>
<sequence length="317" mass="35585">VLDWAWRSAARSRPNPLGQRGSMNPTHLPLSSAQHQHPNMCGVLDIPKLHNVYYVEHAFEHTPQQAKSNATSCLNEQVQPPPPWWNLNNRRERRASRPSINLSRTGTIKFDDEIQGLFLLGSLPDSWETFRMSLSNFVVDGVLSMDLVKSSVLNDEMRRMSQRFLYTEDKDKDKEDSSDGESTHLQLDDLLLVEEHGMSNVVDNASSWMIDSGTSVHVASRRDIFSSYTSGEFGDVKLAHDGVLKCVGLGDVNLEMANGSKLTLKDVKHVSDIRLNLLSVVKLCDEGYNSLFSRDTWKLTKGSMIVARGIKCSTHLC</sequence>
<evidence type="ECO:0000313" key="3">
    <source>
        <dbReference type="EMBL" id="PNX87194.1"/>
    </source>
</evidence>
<protein>
    <submittedName>
        <fullName evidence="3">Multidrug and toxin extrusion protein 2-like</fullName>
    </submittedName>
</protein>
<dbReference type="AlphaFoldDB" id="A0A2K3M8S6"/>
<dbReference type="PANTHER" id="PTHR47592">
    <property type="entry name" value="PBF68 PROTEIN"/>
    <property type="match status" value="1"/>
</dbReference>
<name>A0A2K3M8S6_TRIPR</name>
<feature type="compositionally biased region" description="Polar residues" evidence="1">
    <location>
        <begin position="21"/>
        <end position="34"/>
    </location>
</feature>
<reference evidence="3 4" key="2">
    <citation type="journal article" date="2017" name="Front. Plant Sci.">
        <title>Gene Classification and Mining of Molecular Markers Useful in Red Clover (Trifolium pratense) Breeding.</title>
        <authorList>
            <person name="Istvanek J."/>
            <person name="Dluhosova J."/>
            <person name="Dluhos P."/>
            <person name="Patkova L."/>
            <person name="Nedelnik J."/>
            <person name="Repkova J."/>
        </authorList>
    </citation>
    <scope>NUCLEOTIDE SEQUENCE [LARGE SCALE GENOMIC DNA]</scope>
    <source>
        <strain evidence="4">cv. Tatra</strain>
        <tissue evidence="3">Young leaves</tissue>
    </source>
</reference>
<accession>A0A2K3M8S6</accession>